<organism evidence="1 2">
    <name type="scientific">Novibacillus thermophilus</name>
    <dbReference type="NCBI Taxonomy" id="1471761"/>
    <lineage>
        <taxon>Bacteria</taxon>
        <taxon>Bacillati</taxon>
        <taxon>Bacillota</taxon>
        <taxon>Bacilli</taxon>
        <taxon>Bacillales</taxon>
        <taxon>Thermoactinomycetaceae</taxon>
        <taxon>Novibacillus</taxon>
    </lineage>
</organism>
<dbReference type="EMBL" id="CP019699">
    <property type="protein sequence ID" value="AQS56170.1"/>
    <property type="molecule type" value="Genomic_DNA"/>
</dbReference>
<dbReference type="InterPro" id="IPR009561">
    <property type="entry name" value="DUF1177"/>
</dbReference>
<proteinExistence type="predicted"/>
<name>A0A1U9K823_9BACL</name>
<dbReference type="KEGG" id="ntr:B0W44_10745"/>
<evidence type="ECO:0000313" key="1">
    <source>
        <dbReference type="EMBL" id="AQS56170.1"/>
    </source>
</evidence>
<dbReference type="RefSeq" id="WP_077720030.1">
    <property type="nucleotide sequence ID" value="NZ_CP019699.1"/>
</dbReference>
<reference evidence="1 2" key="1">
    <citation type="journal article" date="2015" name="Int. J. Syst. Evol. Microbiol.">
        <title>Novibacillus thermophilus gen. nov., sp. nov., a Gram-staining-negative and moderately thermophilic member of the family Thermoactinomycetaceae.</title>
        <authorList>
            <person name="Yang G."/>
            <person name="Chen J."/>
            <person name="Zhou S."/>
        </authorList>
    </citation>
    <scope>NUCLEOTIDE SEQUENCE [LARGE SCALE GENOMIC DNA]</scope>
    <source>
        <strain evidence="1 2">SG-1</strain>
    </source>
</reference>
<keyword evidence="2" id="KW-1185">Reference proteome</keyword>
<sequence>MSLKHVLEVYDLLDNIEAIESVKKYFSGLDSSRVEFQTVQGEKGSTDFVKVLIPGKNGKSSGGSAPTLGIIGRLGGIGARPEQLGFVSDGDGALACLSAAAKLADMRKKGDVLEGDVLLTTHVCPTAPTLPHDPVPFMDSPVDIATMNRYEVSEEMDAILSIDTTKGNVVVSHNGFAITPTVKEGYILRISNDLLEMMQQTTGRMPVTLPITVQDITPYGNGLYHINSILQPCVATKSPVVGVAITTEVAVAGCATGATHLTHVEQVVRFVIEVAKLYGLNKCSFYDAREFELLQKLYGSMNHLQTLGREVSSS</sequence>
<evidence type="ECO:0008006" key="3">
    <source>
        <dbReference type="Google" id="ProtNLM"/>
    </source>
</evidence>
<accession>A0A1U9K823</accession>
<dbReference type="AlphaFoldDB" id="A0A1U9K823"/>
<gene>
    <name evidence="1" type="ORF">B0W44_10745</name>
</gene>
<protein>
    <recommendedName>
        <fullName evidence="3">DUF1177 domain-containing protein</fullName>
    </recommendedName>
</protein>
<evidence type="ECO:0000313" key="2">
    <source>
        <dbReference type="Proteomes" id="UP000188603"/>
    </source>
</evidence>
<dbReference type="OrthoDB" id="9782903at2"/>
<dbReference type="STRING" id="1471761.B0W44_10745"/>
<dbReference type="Proteomes" id="UP000188603">
    <property type="component" value="Chromosome"/>
</dbReference>
<dbReference type="Pfam" id="PF06675">
    <property type="entry name" value="DUF1177"/>
    <property type="match status" value="1"/>
</dbReference>